<sequence length="76" mass="8688">MDIFSKTDPFVVFKAGEESQQTTVAKSALDYDYLNEEYELIYDPTKMSGKHEIAVEVYDQDTFTKNDIIGLVNIDV</sequence>
<reference evidence="2 3" key="1">
    <citation type="submission" date="2019-03" db="EMBL/GenBank/DDBJ databases">
        <title>Single cell metagenomics reveals metabolic interactions within the superorganism composed of flagellate Streblomastix strix and complex community of Bacteroidetes bacteria on its surface.</title>
        <authorList>
            <person name="Treitli S.C."/>
            <person name="Kolisko M."/>
            <person name="Husnik F."/>
            <person name="Keeling P."/>
            <person name="Hampl V."/>
        </authorList>
    </citation>
    <scope>NUCLEOTIDE SEQUENCE [LARGE SCALE GENOMIC DNA]</scope>
    <source>
        <strain evidence="2">ST1C</strain>
    </source>
</reference>
<dbReference type="InterPro" id="IPR035892">
    <property type="entry name" value="C2_domain_sf"/>
</dbReference>
<evidence type="ECO:0000259" key="1">
    <source>
        <dbReference type="PROSITE" id="PS50004"/>
    </source>
</evidence>
<dbReference type="CDD" id="cd00030">
    <property type="entry name" value="C2"/>
    <property type="match status" value="1"/>
</dbReference>
<dbReference type="AlphaFoldDB" id="A0A5J4RPN8"/>
<evidence type="ECO:0000313" key="2">
    <source>
        <dbReference type="EMBL" id="KAA6335063.1"/>
    </source>
</evidence>
<evidence type="ECO:0000313" key="3">
    <source>
        <dbReference type="Proteomes" id="UP000324800"/>
    </source>
</evidence>
<comment type="caution">
    <text evidence="2">The sequence shown here is derived from an EMBL/GenBank/DDBJ whole genome shotgun (WGS) entry which is preliminary data.</text>
</comment>
<dbReference type="OrthoDB" id="419768at2759"/>
<proteinExistence type="predicted"/>
<gene>
    <name evidence="2" type="ORF">EZS28_053004</name>
</gene>
<organism evidence="2 3">
    <name type="scientific">Streblomastix strix</name>
    <dbReference type="NCBI Taxonomy" id="222440"/>
    <lineage>
        <taxon>Eukaryota</taxon>
        <taxon>Metamonada</taxon>
        <taxon>Preaxostyla</taxon>
        <taxon>Oxymonadida</taxon>
        <taxon>Streblomastigidae</taxon>
        <taxon>Streblomastix</taxon>
    </lineage>
</organism>
<dbReference type="InterPro" id="IPR000008">
    <property type="entry name" value="C2_dom"/>
</dbReference>
<name>A0A5J4RPN8_9EUKA</name>
<dbReference type="Proteomes" id="UP000324800">
    <property type="component" value="Unassembled WGS sequence"/>
</dbReference>
<dbReference type="Gene3D" id="2.60.40.150">
    <property type="entry name" value="C2 domain"/>
    <property type="match status" value="1"/>
</dbReference>
<protein>
    <recommendedName>
        <fullName evidence="1">C2 domain-containing protein</fullName>
    </recommendedName>
</protein>
<dbReference type="EMBL" id="SNRW01041858">
    <property type="protein sequence ID" value="KAA6335063.1"/>
    <property type="molecule type" value="Genomic_DNA"/>
</dbReference>
<dbReference type="Pfam" id="PF00168">
    <property type="entry name" value="C2"/>
    <property type="match status" value="1"/>
</dbReference>
<dbReference type="SUPFAM" id="SSF49562">
    <property type="entry name" value="C2 domain (Calcium/lipid-binding domain, CaLB)"/>
    <property type="match status" value="1"/>
</dbReference>
<accession>A0A5J4RPN8</accession>
<dbReference type="PROSITE" id="PS50004">
    <property type="entry name" value="C2"/>
    <property type="match status" value="1"/>
</dbReference>
<feature type="domain" description="C2" evidence="1">
    <location>
        <begin position="1"/>
        <end position="76"/>
    </location>
</feature>